<dbReference type="InterPro" id="IPR050166">
    <property type="entry name" value="ABC_transporter_ATP-bind"/>
</dbReference>
<keyword evidence="6" id="KW-0614">Plasmid</keyword>
<evidence type="ECO:0000259" key="5">
    <source>
        <dbReference type="PROSITE" id="PS50893"/>
    </source>
</evidence>
<keyword evidence="3" id="KW-0547">Nucleotide-binding</keyword>
<geneLocation type="plasmid" evidence="6">
    <name>pMk2240C</name>
</geneLocation>
<evidence type="ECO:0000256" key="1">
    <source>
        <dbReference type="ARBA" id="ARBA00005417"/>
    </source>
</evidence>
<evidence type="ECO:0000256" key="2">
    <source>
        <dbReference type="ARBA" id="ARBA00022448"/>
    </source>
</evidence>
<dbReference type="Pfam" id="PF00005">
    <property type="entry name" value="ABC_tran"/>
    <property type="match status" value="1"/>
</dbReference>
<dbReference type="EMBL" id="CP159254">
    <property type="protein sequence ID" value="XCG51927.1"/>
    <property type="molecule type" value="Genomic_DNA"/>
</dbReference>
<feature type="domain" description="ABC transporter" evidence="5">
    <location>
        <begin position="20"/>
        <end position="251"/>
    </location>
</feature>
<dbReference type="InterPro" id="IPR027417">
    <property type="entry name" value="P-loop_NTPase"/>
</dbReference>
<evidence type="ECO:0000256" key="4">
    <source>
        <dbReference type="ARBA" id="ARBA00022840"/>
    </source>
</evidence>
<sequence>MMEPRPLRPMPIAPEMRPVYEIERLSKTYARNSLTALTDVNLMLRRGEFVSVIGSSGCGKSTLLKIMAGLLPPTRGRVVLEGRPVLGPRPDIGMMFQQATLLPWKTTVENIVLPIEIRSGRAAAKAATARARDLLQLVGLGEFGNVYPGELSGGMAQRAAICRMLIADPAVLLLDEPFSALDELTRDFMNMELQRICVERQATAFLVTHSLAEAVILSDRILVMQPRPGRIVEDVRIDLPRPRTLEMINTPHFGEIVAYIRNLLGREAFS</sequence>
<keyword evidence="4 6" id="KW-0067">ATP-binding</keyword>
<dbReference type="GO" id="GO:0005524">
    <property type="term" value="F:ATP binding"/>
    <property type="evidence" value="ECO:0007669"/>
    <property type="project" value="UniProtKB-KW"/>
</dbReference>
<accession>A0AAU8D034</accession>
<dbReference type="AlphaFoldDB" id="A0AAU8D034"/>
<comment type="similarity">
    <text evidence="1">Belongs to the ABC transporter superfamily.</text>
</comment>
<dbReference type="CDD" id="cd03293">
    <property type="entry name" value="ABC_NrtD_SsuB_transporters"/>
    <property type="match status" value="1"/>
</dbReference>
<evidence type="ECO:0000256" key="3">
    <source>
        <dbReference type="ARBA" id="ARBA00022741"/>
    </source>
</evidence>
<protein>
    <submittedName>
        <fullName evidence="6">ABC transporter ATP-binding protein</fullName>
    </submittedName>
</protein>
<dbReference type="SMART" id="SM00382">
    <property type="entry name" value="AAA"/>
    <property type="match status" value="1"/>
</dbReference>
<dbReference type="InterPro" id="IPR003593">
    <property type="entry name" value="AAA+_ATPase"/>
</dbReference>
<evidence type="ECO:0000313" key="6">
    <source>
        <dbReference type="EMBL" id="XCG51927.1"/>
    </source>
</evidence>
<keyword evidence="2" id="KW-0813">Transport</keyword>
<dbReference type="RefSeq" id="WP_353646176.1">
    <property type="nucleotide sequence ID" value="NZ_CP159254.1"/>
</dbReference>
<dbReference type="PROSITE" id="PS00211">
    <property type="entry name" value="ABC_TRANSPORTER_1"/>
    <property type="match status" value="1"/>
</dbReference>
<name>A0AAU8D034_9HYPH</name>
<dbReference type="SUPFAM" id="SSF52540">
    <property type="entry name" value="P-loop containing nucleoside triphosphate hydrolases"/>
    <property type="match status" value="1"/>
</dbReference>
<dbReference type="PANTHER" id="PTHR42788:SF13">
    <property type="entry name" value="ALIPHATIC SULFONATES IMPORT ATP-BINDING PROTEIN SSUB"/>
    <property type="match status" value="1"/>
</dbReference>
<dbReference type="InterPro" id="IPR017871">
    <property type="entry name" value="ABC_transporter-like_CS"/>
</dbReference>
<dbReference type="GO" id="GO:0016887">
    <property type="term" value="F:ATP hydrolysis activity"/>
    <property type="evidence" value="ECO:0007669"/>
    <property type="project" value="InterPro"/>
</dbReference>
<dbReference type="PROSITE" id="PS50893">
    <property type="entry name" value="ABC_TRANSPORTER_2"/>
    <property type="match status" value="1"/>
</dbReference>
<dbReference type="Gene3D" id="3.40.50.300">
    <property type="entry name" value="P-loop containing nucleotide triphosphate hydrolases"/>
    <property type="match status" value="1"/>
</dbReference>
<organism evidence="6">
    <name type="scientific">Mesorhizobium sp. WSM2240</name>
    <dbReference type="NCBI Taxonomy" id="3228851"/>
    <lineage>
        <taxon>Bacteria</taxon>
        <taxon>Pseudomonadati</taxon>
        <taxon>Pseudomonadota</taxon>
        <taxon>Alphaproteobacteria</taxon>
        <taxon>Hyphomicrobiales</taxon>
        <taxon>Phyllobacteriaceae</taxon>
        <taxon>Mesorhizobium</taxon>
    </lineage>
</organism>
<dbReference type="InterPro" id="IPR003439">
    <property type="entry name" value="ABC_transporter-like_ATP-bd"/>
</dbReference>
<proteinExistence type="inferred from homology"/>
<dbReference type="PANTHER" id="PTHR42788">
    <property type="entry name" value="TAURINE IMPORT ATP-BINDING PROTEIN-RELATED"/>
    <property type="match status" value="1"/>
</dbReference>
<gene>
    <name evidence="6" type="ORF">ABVK50_28785</name>
</gene>
<reference evidence="6" key="1">
    <citation type="submission" date="2024-06" db="EMBL/GenBank/DDBJ databases">
        <title>Mesorhizobium karijinii sp. nov., a symbiont of the iconic Swainsona formosa from arid Australia.</title>
        <authorList>
            <person name="Hill Y.J."/>
            <person name="Watkin E.L.J."/>
            <person name="O'Hara G.W."/>
            <person name="Terpolilli J."/>
            <person name="Tye M.L."/>
            <person name="Kohlmeier M.G."/>
        </authorList>
    </citation>
    <scope>NUCLEOTIDE SEQUENCE</scope>
    <source>
        <strain evidence="6">WSM2240</strain>
        <plasmid evidence="6">pMk2240C</plasmid>
    </source>
</reference>